<dbReference type="AlphaFoldDB" id="A0A7W5ZXG9"/>
<comment type="caution">
    <text evidence="1">The sequence shown here is derived from an EMBL/GenBank/DDBJ whole genome shotgun (WGS) entry which is preliminary data.</text>
</comment>
<dbReference type="Proteomes" id="UP000562395">
    <property type="component" value="Unassembled WGS sequence"/>
</dbReference>
<gene>
    <name evidence="1" type="ORF">GGQ88_002565</name>
</gene>
<organism evidence="1 2">
    <name type="scientific">Novosphingobium hassiacum</name>
    <dbReference type="NCBI Taxonomy" id="173676"/>
    <lineage>
        <taxon>Bacteria</taxon>
        <taxon>Pseudomonadati</taxon>
        <taxon>Pseudomonadota</taxon>
        <taxon>Alphaproteobacteria</taxon>
        <taxon>Sphingomonadales</taxon>
        <taxon>Sphingomonadaceae</taxon>
        <taxon>Novosphingobium</taxon>
    </lineage>
</organism>
<dbReference type="EMBL" id="JACICY010000006">
    <property type="protein sequence ID" value="MBB3861281.1"/>
    <property type="molecule type" value="Genomic_DNA"/>
</dbReference>
<dbReference type="RefSeq" id="WP_183613779.1">
    <property type="nucleotide sequence ID" value="NZ_JACICY010000006.1"/>
</dbReference>
<dbReference type="PANTHER" id="PTHR30143:SF0">
    <property type="entry name" value="2-KETO-4-PENTENOATE HYDRATASE"/>
    <property type="match status" value="1"/>
</dbReference>
<evidence type="ECO:0000313" key="1">
    <source>
        <dbReference type="EMBL" id="MBB3861281.1"/>
    </source>
</evidence>
<proteinExistence type="predicted"/>
<evidence type="ECO:0000313" key="2">
    <source>
        <dbReference type="Proteomes" id="UP000562395"/>
    </source>
</evidence>
<keyword evidence="1" id="KW-0456">Lyase</keyword>
<keyword evidence="2" id="KW-1185">Reference proteome</keyword>
<sequence>MSAEYESLCNAIVMARRNGQTCVVERVALPADVAQAYAMQAELVAQWGEPVVGWKVGRFLGEEEQRFGVNRFVGPIFAGTVEDVTPAVEAIFPAIEGGTSAFEAEVIAVLAQDLPVGKTDWTAETIGVAISDWHIGIEVAGCPVPGLGTMGALPSVAVFGNNLALLVGPAVSEDQVDAISCETHIDGALAGSARAASLPGGPKTAVAFALNQLSAMGVALKAGTFLSTGAITGVHAVDIGQSCTADFGPHGRLTCKVASVGGTAGQG</sequence>
<accession>A0A7W5ZXG9</accession>
<dbReference type="PANTHER" id="PTHR30143">
    <property type="entry name" value="ACID HYDRATASE"/>
    <property type="match status" value="1"/>
</dbReference>
<dbReference type="GO" id="GO:0008684">
    <property type="term" value="F:2-oxopent-4-enoate hydratase activity"/>
    <property type="evidence" value="ECO:0007669"/>
    <property type="project" value="UniProtKB-EC"/>
</dbReference>
<dbReference type="InterPro" id="IPR050772">
    <property type="entry name" value="Hydratase-Decarb/MhpD_sf"/>
</dbReference>
<protein>
    <submittedName>
        <fullName evidence="1">2-keto-4-pentenoate hydratase</fullName>
        <ecNumber evidence="1">4.2.1.80</ecNumber>
    </submittedName>
</protein>
<reference evidence="1 2" key="1">
    <citation type="submission" date="2020-08" db="EMBL/GenBank/DDBJ databases">
        <title>Genomic Encyclopedia of Type Strains, Phase IV (KMG-IV): sequencing the most valuable type-strain genomes for metagenomic binning, comparative biology and taxonomic classification.</title>
        <authorList>
            <person name="Goeker M."/>
        </authorList>
    </citation>
    <scope>NUCLEOTIDE SEQUENCE [LARGE SCALE GENOMIC DNA]</scope>
    <source>
        <strain evidence="1 2">DSM 14552</strain>
    </source>
</reference>
<name>A0A7W5ZXG9_9SPHN</name>
<dbReference type="GO" id="GO:0005737">
    <property type="term" value="C:cytoplasm"/>
    <property type="evidence" value="ECO:0007669"/>
    <property type="project" value="TreeGrafter"/>
</dbReference>
<dbReference type="SUPFAM" id="SSF56529">
    <property type="entry name" value="FAH"/>
    <property type="match status" value="1"/>
</dbReference>
<dbReference type="EC" id="4.2.1.80" evidence="1"/>
<dbReference type="InterPro" id="IPR036663">
    <property type="entry name" value="Fumarylacetoacetase_C_sf"/>
</dbReference>
<dbReference type="Gene3D" id="3.90.850.10">
    <property type="entry name" value="Fumarylacetoacetase-like, C-terminal domain"/>
    <property type="match status" value="1"/>
</dbReference>